<accession>A0A922JFN6</accession>
<evidence type="ECO:0000313" key="3">
    <source>
        <dbReference type="EMBL" id="KAG6703987.1"/>
    </source>
</evidence>
<proteinExistence type="predicted"/>
<dbReference type="EMBL" id="CM031831">
    <property type="protein sequence ID" value="KAG6703987.1"/>
    <property type="molecule type" value="Genomic_DNA"/>
</dbReference>
<feature type="region of interest" description="Disordered" evidence="1">
    <location>
        <begin position="32"/>
        <end position="55"/>
    </location>
</feature>
<gene>
    <name evidence="3" type="ORF">I3842_07G113800</name>
</gene>
<sequence>MSTVVLMLGSEIALPQPKEPGFLMEKYSRKTFSSSSNKHESSSTNKIGISILEAR</sequence>
<dbReference type="InterPro" id="IPR021820">
    <property type="entry name" value="S-locus_recpt_kinase_C"/>
</dbReference>
<organism evidence="3 4">
    <name type="scientific">Carya illinoinensis</name>
    <name type="common">Pecan</name>
    <dbReference type="NCBI Taxonomy" id="32201"/>
    <lineage>
        <taxon>Eukaryota</taxon>
        <taxon>Viridiplantae</taxon>
        <taxon>Streptophyta</taxon>
        <taxon>Embryophyta</taxon>
        <taxon>Tracheophyta</taxon>
        <taxon>Spermatophyta</taxon>
        <taxon>Magnoliopsida</taxon>
        <taxon>eudicotyledons</taxon>
        <taxon>Gunneridae</taxon>
        <taxon>Pentapetalae</taxon>
        <taxon>rosids</taxon>
        <taxon>fabids</taxon>
        <taxon>Fagales</taxon>
        <taxon>Juglandaceae</taxon>
        <taxon>Carya</taxon>
    </lineage>
</organism>
<evidence type="ECO:0000256" key="1">
    <source>
        <dbReference type="SAM" id="MobiDB-lite"/>
    </source>
</evidence>
<dbReference type="GO" id="GO:0004674">
    <property type="term" value="F:protein serine/threonine kinase activity"/>
    <property type="evidence" value="ECO:0007669"/>
    <property type="project" value="InterPro"/>
</dbReference>
<evidence type="ECO:0000313" key="4">
    <source>
        <dbReference type="Proteomes" id="UP000811246"/>
    </source>
</evidence>
<protein>
    <recommendedName>
        <fullName evidence="2">S-locus receptor kinase C-terminal domain-containing protein</fullName>
    </recommendedName>
</protein>
<dbReference type="AlphaFoldDB" id="A0A922JFN6"/>
<name>A0A922JFN6_CARIL</name>
<dbReference type="Proteomes" id="UP000811246">
    <property type="component" value="Chromosome 7"/>
</dbReference>
<reference evidence="3" key="1">
    <citation type="submission" date="2021-01" db="EMBL/GenBank/DDBJ databases">
        <authorList>
            <person name="Lovell J.T."/>
            <person name="Bentley N."/>
            <person name="Bhattarai G."/>
            <person name="Jenkins J.W."/>
            <person name="Sreedasyam A."/>
            <person name="Alarcon Y."/>
            <person name="Bock C."/>
            <person name="Boston L."/>
            <person name="Carlson J."/>
            <person name="Cervantes K."/>
            <person name="Clermont K."/>
            <person name="Krom N."/>
            <person name="Kubenka K."/>
            <person name="Mamidi S."/>
            <person name="Mattison C."/>
            <person name="Monteros M."/>
            <person name="Pisani C."/>
            <person name="Plott C."/>
            <person name="Rajasekar S."/>
            <person name="Rhein H.S."/>
            <person name="Rohla C."/>
            <person name="Song M."/>
            <person name="Hilaire R.S."/>
            <person name="Shu S."/>
            <person name="Wells L."/>
            <person name="Wang X."/>
            <person name="Webber J."/>
            <person name="Heerema R.J."/>
            <person name="Klein P."/>
            <person name="Conner P."/>
            <person name="Grauke L."/>
            <person name="Grimwood J."/>
            <person name="Schmutz J."/>
            <person name="Randall J.J."/>
        </authorList>
    </citation>
    <scope>NUCLEOTIDE SEQUENCE</scope>
    <source>
        <tissue evidence="3">Leaf</tissue>
    </source>
</reference>
<evidence type="ECO:0000259" key="2">
    <source>
        <dbReference type="Pfam" id="PF11883"/>
    </source>
</evidence>
<dbReference type="Pfam" id="PF11883">
    <property type="entry name" value="DUF3403"/>
    <property type="match status" value="1"/>
</dbReference>
<comment type="caution">
    <text evidence="3">The sequence shown here is derived from an EMBL/GenBank/DDBJ whole genome shotgun (WGS) entry which is preliminary data.</text>
</comment>
<feature type="domain" description="S-locus receptor kinase C-terminal" evidence="2">
    <location>
        <begin position="12"/>
        <end position="55"/>
    </location>
</feature>